<evidence type="ECO:0000256" key="1">
    <source>
        <dbReference type="SAM" id="MobiDB-lite"/>
    </source>
</evidence>
<protein>
    <recommendedName>
        <fullName evidence="4">Siroheme synthase</fullName>
    </recommendedName>
</protein>
<evidence type="ECO:0000313" key="2">
    <source>
        <dbReference type="EMBL" id="KAL1843235.1"/>
    </source>
</evidence>
<gene>
    <name evidence="2" type="ORF">VTJ49DRAFT_2566</name>
</gene>
<evidence type="ECO:0000313" key="3">
    <source>
        <dbReference type="Proteomes" id="UP001583172"/>
    </source>
</evidence>
<dbReference type="InterPro" id="IPR025204">
    <property type="entry name" value="CENP-L"/>
</dbReference>
<reference evidence="2 3" key="1">
    <citation type="journal article" date="2024" name="Commun. Biol.">
        <title>Comparative genomic analysis of thermophilic fungi reveals convergent evolutionary adaptations and gene losses.</title>
        <authorList>
            <person name="Steindorff A.S."/>
            <person name="Aguilar-Pontes M.V."/>
            <person name="Robinson A.J."/>
            <person name="Andreopoulos B."/>
            <person name="LaButti K."/>
            <person name="Kuo A."/>
            <person name="Mondo S."/>
            <person name="Riley R."/>
            <person name="Otillar R."/>
            <person name="Haridas S."/>
            <person name="Lipzen A."/>
            <person name="Grimwood J."/>
            <person name="Schmutz J."/>
            <person name="Clum A."/>
            <person name="Reid I.D."/>
            <person name="Moisan M.C."/>
            <person name="Butler G."/>
            <person name="Nguyen T.T.M."/>
            <person name="Dewar K."/>
            <person name="Conant G."/>
            <person name="Drula E."/>
            <person name="Henrissat B."/>
            <person name="Hansel C."/>
            <person name="Singer S."/>
            <person name="Hutchinson M.I."/>
            <person name="de Vries R.P."/>
            <person name="Natvig D.O."/>
            <person name="Powell A.J."/>
            <person name="Tsang A."/>
            <person name="Grigoriev I.V."/>
        </authorList>
    </citation>
    <scope>NUCLEOTIDE SEQUENCE [LARGE SCALE GENOMIC DNA]</scope>
    <source>
        <strain evidence="2 3">CBS 620.91</strain>
    </source>
</reference>
<dbReference type="EMBL" id="JAZGSY010000021">
    <property type="protein sequence ID" value="KAL1843235.1"/>
    <property type="molecule type" value="Genomic_DNA"/>
</dbReference>
<comment type="caution">
    <text evidence="2">The sequence shown here is derived from an EMBL/GenBank/DDBJ whole genome shotgun (WGS) entry which is preliminary data.</text>
</comment>
<feature type="region of interest" description="Disordered" evidence="1">
    <location>
        <begin position="302"/>
        <end position="322"/>
    </location>
</feature>
<sequence length="484" mass="51702">MPPKRRQPRPSPPPEPDQSAREDDAVSDNPSSENEQDADGSPVVPLYNTTFSAHRVSPLYLGDRSELGGGGELTPPRLHLLSQRLRDRLVGDVVRGVEIGAAAGPLGAGDDSAAAVAGRAGALESVDIRWLGVGEVVGLDGGDGEDDDAVMRAGLAGKKALHVEIRYELASCTALLLPSLSEEDEEAGKSRSGGLDPGRVRFGVGAHGNAQEGDSMDWEHTVDPAHFLRLPLLLLRMPAHVKAAFADFLSTTFDCRVSPMRLGTRSLVQTWEAWIRAAGLRSGRLPTKDVVISLGFHIPAPSAATTSRPGQNGGGDSAGEPQEPLGIKSIEVIVPAAELERFVAEGKRFPTVTRNRQLGDKAMKWGWEDDLAKRRNLAGRLYEEGWEWRAQPGAGKDAFEQPFTDALGRYLKEHLALNLFHPGVRITKIGCGGFAMSESRLKVFPPARSGAGEGSASSLQTQHGAVLELLGGLAEKARVQMVSL</sequence>
<feature type="region of interest" description="Disordered" evidence="1">
    <location>
        <begin position="1"/>
        <end position="46"/>
    </location>
</feature>
<dbReference type="Proteomes" id="UP001583172">
    <property type="component" value="Unassembled WGS sequence"/>
</dbReference>
<organism evidence="2 3">
    <name type="scientific">Humicola insolens</name>
    <name type="common">Soft-rot fungus</name>
    <dbReference type="NCBI Taxonomy" id="85995"/>
    <lineage>
        <taxon>Eukaryota</taxon>
        <taxon>Fungi</taxon>
        <taxon>Dikarya</taxon>
        <taxon>Ascomycota</taxon>
        <taxon>Pezizomycotina</taxon>
        <taxon>Sordariomycetes</taxon>
        <taxon>Sordariomycetidae</taxon>
        <taxon>Sordariales</taxon>
        <taxon>Chaetomiaceae</taxon>
        <taxon>Mycothermus</taxon>
    </lineage>
</organism>
<keyword evidence="3" id="KW-1185">Reference proteome</keyword>
<name>A0ABR3VP66_HUMIN</name>
<proteinExistence type="predicted"/>
<dbReference type="Pfam" id="PF13092">
    <property type="entry name" value="CENP-L"/>
    <property type="match status" value="1"/>
</dbReference>
<accession>A0ABR3VP66</accession>
<evidence type="ECO:0008006" key="4">
    <source>
        <dbReference type="Google" id="ProtNLM"/>
    </source>
</evidence>